<feature type="non-terminal residue" evidence="1">
    <location>
        <position position="63"/>
    </location>
</feature>
<reference evidence="1" key="1">
    <citation type="submission" date="2021-02" db="EMBL/GenBank/DDBJ databases">
        <authorList>
            <person name="Nowell W R."/>
        </authorList>
    </citation>
    <scope>NUCLEOTIDE SEQUENCE</scope>
</reference>
<dbReference type="EMBL" id="CAJOBJ010108209">
    <property type="protein sequence ID" value="CAF4618840.1"/>
    <property type="molecule type" value="Genomic_DNA"/>
</dbReference>
<proteinExistence type="predicted"/>
<organism evidence="1 2">
    <name type="scientific">Rotaria magnacalcarata</name>
    <dbReference type="NCBI Taxonomy" id="392030"/>
    <lineage>
        <taxon>Eukaryota</taxon>
        <taxon>Metazoa</taxon>
        <taxon>Spiralia</taxon>
        <taxon>Gnathifera</taxon>
        <taxon>Rotifera</taxon>
        <taxon>Eurotatoria</taxon>
        <taxon>Bdelloidea</taxon>
        <taxon>Philodinida</taxon>
        <taxon>Philodinidae</taxon>
        <taxon>Rotaria</taxon>
    </lineage>
</organism>
<name>A0A8S2ZCA4_9BILA</name>
<accession>A0A8S2ZCA4</accession>
<evidence type="ECO:0000313" key="2">
    <source>
        <dbReference type="Proteomes" id="UP000681720"/>
    </source>
</evidence>
<comment type="caution">
    <text evidence="1">The sequence shown here is derived from an EMBL/GenBank/DDBJ whole genome shotgun (WGS) entry which is preliminary data.</text>
</comment>
<dbReference type="AlphaFoldDB" id="A0A8S2ZCA4"/>
<dbReference type="Proteomes" id="UP000681720">
    <property type="component" value="Unassembled WGS sequence"/>
</dbReference>
<gene>
    <name evidence="1" type="ORF">GIL414_LOCUS39679</name>
</gene>
<protein>
    <submittedName>
        <fullName evidence="1">Uncharacterized protein</fullName>
    </submittedName>
</protein>
<evidence type="ECO:0000313" key="1">
    <source>
        <dbReference type="EMBL" id="CAF4618840.1"/>
    </source>
</evidence>
<sequence>MSTTTIQTKRYYHYRRRNRTQTISSPTSNSLNQQRFGIIINVYEPTDTTTAISLTTAQIPWWK</sequence>